<dbReference type="RefSeq" id="WP_340541355.1">
    <property type="nucleotide sequence ID" value="NZ_JBBLXS010000074.1"/>
</dbReference>
<comment type="caution">
    <text evidence="2">The sequence shown here is derived from an EMBL/GenBank/DDBJ whole genome shotgun (WGS) entry which is preliminary data.</text>
</comment>
<dbReference type="EMBL" id="JBBLXS010000074">
    <property type="protein sequence ID" value="MEK0184805.1"/>
    <property type="molecule type" value="Genomic_DNA"/>
</dbReference>
<dbReference type="PANTHER" id="PTHR47183">
    <property type="entry name" value="GLUCOSE-1-PHOSPHATE CYTIDYLYLTRANSFERASE-RELATED"/>
    <property type="match status" value="1"/>
</dbReference>
<dbReference type="Proteomes" id="UP001384579">
    <property type="component" value="Unassembled WGS sequence"/>
</dbReference>
<accession>A0ABU8YKB3</accession>
<evidence type="ECO:0000259" key="1">
    <source>
        <dbReference type="Pfam" id="PF00483"/>
    </source>
</evidence>
<feature type="domain" description="Nucleotidyl transferase" evidence="1">
    <location>
        <begin position="3"/>
        <end position="65"/>
    </location>
</feature>
<feature type="non-terminal residue" evidence="2">
    <location>
        <position position="69"/>
    </location>
</feature>
<dbReference type="Gene3D" id="3.90.550.10">
    <property type="entry name" value="Spore Coat Polysaccharide Biosynthesis Protein SpsA, Chain A"/>
    <property type="match status" value="1"/>
</dbReference>
<dbReference type="InterPro" id="IPR029044">
    <property type="entry name" value="Nucleotide-diphossugar_trans"/>
</dbReference>
<dbReference type="InterPro" id="IPR005835">
    <property type="entry name" value="NTP_transferase_dom"/>
</dbReference>
<reference evidence="2 3" key="1">
    <citation type="journal article" date="2020" name="Harmful Algae">
        <title>Molecular and morphological characterization of a novel dihydroanatoxin-a producing Microcoleus species (cyanobacteria) from the Russian River, California, USA.</title>
        <authorList>
            <person name="Conklin K.Y."/>
            <person name="Stancheva R."/>
            <person name="Otten T.G."/>
            <person name="Fadness R."/>
            <person name="Boyer G.L."/>
            <person name="Read B."/>
            <person name="Zhang X."/>
            <person name="Sheath R.G."/>
        </authorList>
    </citation>
    <scope>NUCLEOTIDE SEQUENCE [LARGE SCALE GENOMIC DNA]</scope>
    <source>
        <strain evidence="2 3">PTRS2</strain>
    </source>
</reference>
<organism evidence="2 3">
    <name type="scientific">Microcoleus anatoxicus PTRS2</name>
    <dbReference type="NCBI Taxonomy" id="2705321"/>
    <lineage>
        <taxon>Bacteria</taxon>
        <taxon>Bacillati</taxon>
        <taxon>Cyanobacteriota</taxon>
        <taxon>Cyanophyceae</taxon>
        <taxon>Oscillatoriophycideae</taxon>
        <taxon>Oscillatoriales</taxon>
        <taxon>Microcoleaceae</taxon>
        <taxon>Microcoleus</taxon>
        <taxon>Microcoleus anatoxicus</taxon>
    </lineage>
</organism>
<name>A0ABU8YKB3_9CYAN</name>
<dbReference type="PANTHER" id="PTHR47183:SF1">
    <property type="entry name" value="GLUCOSE-1-PHOSPHATE CYTIDYLYLTRANSFERASE"/>
    <property type="match status" value="1"/>
</dbReference>
<dbReference type="InterPro" id="IPR013446">
    <property type="entry name" value="G1P_cyt_trans-like"/>
</dbReference>
<evidence type="ECO:0000313" key="2">
    <source>
        <dbReference type="EMBL" id="MEK0184805.1"/>
    </source>
</evidence>
<evidence type="ECO:0000313" key="3">
    <source>
        <dbReference type="Proteomes" id="UP001384579"/>
    </source>
</evidence>
<gene>
    <name evidence="2" type="ORF">WMG39_08030</name>
</gene>
<keyword evidence="3" id="KW-1185">Reference proteome</keyword>
<protein>
    <submittedName>
        <fullName evidence="2">Sugar phosphate nucleotidyltransferase</fullName>
    </submittedName>
</protein>
<sequence>MQVVILAGGLGTRLREETEFRPKPLVDVGGRPILWHIMKTYAHYGFLDFIVCLGYKGNMIKEYFLNYEA</sequence>
<dbReference type="Pfam" id="PF00483">
    <property type="entry name" value="NTP_transferase"/>
    <property type="match status" value="1"/>
</dbReference>
<proteinExistence type="predicted"/>
<dbReference type="SUPFAM" id="SSF53448">
    <property type="entry name" value="Nucleotide-diphospho-sugar transferases"/>
    <property type="match status" value="1"/>
</dbReference>